<dbReference type="Proteomes" id="UP001220395">
    <property type="component" value="Chromosome"/>
</dbReference>
<dbReference type="InterPro" id="IPR036890">
    <property type="entry name" value="HATPase_C_sf"/>
</dbReference>
<organism evidence="1 2">
    <name type="scientific">Sphingomonas naphthae</name>
    <dbReference type="NCBI Taxonomy" id="1813468"/>
    <lineage>
        <taxon>Bacteria</taxon>
        <taxon>Pseudomonadati</taxon>
        <taxon>Pseudomonadota</taxon>
        <taxon>Alphaproteobacteria</taxon>
        <taxon>Sphingomonadales</taxon>
        <taxon>Sphingomonadaceae</taxon>
        <taxon>Sphingomonas</taxon>
    </lineage>
</organism>
<dbReference type="EMBL" id="CP117411">
    <property type="protein sequence ID" value="WCT75061.1"/>
    <property type="molecule type" value="Genomic_DNA"/>
</dbReference>
<evidence type="ECO:0000313" key="1">
    <source>
        <dbReference type="EMBL" id="WCT75061.1"/>
    </source>
</evidence>
<dbReference type="Gene3D" id="3.30.565.10">
    <property type="entry name" value="Histidine kinase-like ATPase, C-terminal domain"/>
    <property type="match status" value="1"/>
</dbReference>
<sequence>MAITIILPSTFKIGALYHFCDQFVTPEGEPKDGEITFDFGYLNFIDGVGLTVLTNTLDWLFNRSVKCFFSNHNVNRSNAIFYLDSCGFFENYLGQKVSIFSRVKSTTIPCSRVRHSEGPGWLDFKLSPWLCPIVNVPDRKLYSLKVCVKEIFNNIRDHSTEDIGCVHVQHYPNIKQIGITISDFGRGIPSSMRSRYGDLRDDVAIWKAAQEGVTAKTTPNNRGVGLDYLITTVLSNGGRVGIYSFSGSLLAAPYQERQAHLGNGSYPGTLVDIALPTHAFVGDDDEEEDMQW</sequence>
<evidence type="ECO:0008006" key="3">
    <source>
        <dbReference type="Google" id="ProtNLM"/>
    </source>
</evidence>
<name>A0ABY7TP91_9SPHN</name>
<dbReference type="RefSeq" id="WP_273690589.1">
    <property type="nucleotide sequence ID" value="NZ_CP117411.1"/>
</dbReference>
<dbReference type="SUPFAM" id="SSF55874">
    <property type="entry name" value="ATPase domain of HSP90 chaperone/DNA topoisomerase II/histidine kinase"/>
    <property type="match status" value="1"/>
</dbReference>
<proteinExistence type="predicted"/>
<reference evidence="1 2" key="1">
    <citation type="submission" date="2023-02" db="EMBL/GenBank/DDBJ databases">
        <title>Genome sequence of Sphingomonas naphthae.</title>
        <authorList>
            <person name="Kim S."/>
            <person name="Heo J."/>
            <person name="Kwon S.-W."/>
        </authorList>
    </citation>
    <scope>NUCLEOTIDE SEQUENCE [LARGE SCALE GENOMIC DNA]</scope>
    <source>
        <strain evidence="1 2">KACC 18716</strain>
    </source>
</reference>
<protein>
    <recommendedName>
        <fullName evidence="3">ATP-binding protein</fullName>
    </recommendedName>
</protein>
<keyword evidence="2" id="KW-1185">Reference proteome</keyword>
<accession>A0ABY7TP91</accession>
<gene>
    <name evidence="1" type="ORF">PQ455_07550</name>
</gene>
<evidence type="ECO:0000313" key="2">
    <source>
        <dbReference type="Proteomes" id="UP001220395"/>
    </source>
</evidence>